<keyword evidence="5" id="KW-1185">Reference proteome</keyword>
<reference evidence="4" key="3">
    <citation type="submission" date="2025-09" db="UniProtKB">
        <authorList>
            <consortium name="Ensembl"/>
        </authorList>
    </citation>
    <scope>IDENTIFICATION</scope>
</reference>
<dbReference type="GO" id="GO:0003723">
    <property type="term" value="F:RNA binding"/>
    <property type="evidence" value="ECO:0007669"/>
    <property type="project" value="UniProtKB-UniRule"/>
</dbReference>
<feature type="domain" description="RRM" evidence="3">
    <location>
        <begin position="58"/>
        <end position="136"/>
    </location>
</feature>
<dbReference type="EMBL" id="AFYH01233326">
    <property type="status" value="NOT_ANNOTATED_CDS"/>
    <property type="molecule type" value="Genomic_DNA"/>
</dbReference>
<reference evidence="5" key="1">
    <citation type="submission" date="2011-08" db="EMBL/GenBank/DDBJ databases">
        <title>The draft genome of Latimeria chalumnae.</title>
        <authorList>
            <person name="Di Palma F."/>
            <person name="Alfoldi J."/>
            <person name="Johnson J."/>
            <person name="Berlin A."/>
            <person name="Gnerre S."/>
            <person name="Jaffe D."/>
            <person name="MacCallum I."/>
            <person name="Young S."/>
            <person name="Walker B.J."/>
            <person name="Lander E."/>
            <person name="Lindblad-Toh K."/>
        </authorList>
    </citation>
    <scope>NUCLEOTIDE SEQUENCE [LARGE SCALE GENOMIC DNA]</scope>
    <source>
        <strain evidence="5">Wild caught</strain>
    </source>
</reference>
<dbReference type="SUPFAM" id="SSF54928">
    <property type="entry name" value="RNA-binding domain, RBD"/>
    <property type="match status" value="1"/>
</dbReference>
<name>H3A989_LATCH</name>
<dbReference type="GeneTree" id="ENSGT00940000159225"/>
<dbReference type="Pfam" id="PF14709">
    <property type="entry name" value="DND1_DSRM"/>
    <property type="match status" value="1"/>
</dbReference>
<dbReference type="SMART" id="SM00360">
    <property type="entry name" value="RRM"/>
    <property type="match status" value="2"/>
</dbReference>
<sequence>ERSARENRQGIDALNAENKAALEMWLKETGISLVQINGQRKYGGPPPGWTDPSPPSGCEVYIGKIPQDLYEDKLIPLFQSVGQLYEFRLMMTFSGHNRGFAYAKYANRRSAQAAITALNRYELQKDCYILVCRSTEKCELSVDGLPRTQDKEVVCSLLKTITQGVVSVMLYPSLEKNLKRLAVVKYESHRAAAMAKKALIEGPLELWGHQVEVDWLKSETKQKLKMTRLSLADLKLQFSDIHRNAQSICGNEVAQLNTFCFKKRLGIPAYVIQSCGIRLEGRELFDFQVSIPGFSIPFRGSMWVSAENLMNGQEEVKRSAAQQILIYLGE</sequence>
<dbReference type="EMBL" id="AFYH01233329">
    <property type="status" value="NOT_ANNOTATED_CDS"/>
    <property type="molecule type" value="Genomic_DNA"/>
</dbReference>
<dbReference type="CDD" id="cd12487">
    <property type="entry name" value="RRM1_DND1"/>
    <property type="match status" value="1"/>
</dbReference>
<dbReference type="EMBL" id="AFYH01233327">
    <property type="status" value="NOT_ANNOTATED_CDS"/>
    <property type="molecule type" value="Genomic_DNA"/>
</dbReference>
<organism evidence="4 5">
    <name type="scientific">Latimeria chalumnae</name>
    <name type="common">Coelacanth</name>
    <dbReference type="NCBI Taxonomy" id="7897"/>
    <lineage>
        <taxon>Eukaryota</taxon>
        <taxon>Metazoa</taxon>
        <taxon>Chordata</taxon>
        <taxon>Craniata</taxon>
        <taxon>Vertebrata</taxon>
        <taxon>Euteleostomi</taxon>
        <taxon>Coelacanthiformes</taxon>
        <taxon>Coelacanthidae</taxon>
        <taxon>Latimeria</taxon>
    </lineage>
</organism>
<dbReference type="InterPro" id="IPR034414">
    <property type="entry name" value="DND1_RRM1"/>
</dbReference>
<dbReference type="EMBL" id="AFYH01233325">
    <property type="status" value="NOT_ANNOTATED_CDS"/>
    <property type="molecule type" value="Genomic_DNA"/>
</dbReference>
<dbReference type="Pfam" id="PF00076">
    <property type="entry name" value="RRM_1"/>
    <property type="match status" value="1"/>
</dbReference>
<dbReference type="CDD" id="cd20313">
    <property type="entry name" value="DSRM_DND1"/>
    <property type="match status" value="1"/>
</dbReference>
<evidence type="ECO:0000259" key="3">
    <source>
        <dbReference type="PROSITE" id="PS50102"/>
    </source>
</evidence>
<dbReference type="InterPro" id="IPR044448">
    <property type="entry name" value="DND1_DSRM"/>
</dbReference>
<dbReference type="Gene3D" id="3.30.70.330">
    <property type="match status" value="2"/>
</dbReference>
<protein>
    <submittedName>
        <fullName evidence="4">DND microRNA-mediated repression inhibitor 1</fullName>
    </submittedName>
</protein>
<dbReference type="CDD" id="cd12493">
    <property type="entry name" value="RRM2_DND1"/>
    <property type="match status" value="1"/>
</dbReference>
<dbReference type="PANTHER" id="PTHR21245">
    <property type="entry name" value="HETEROGENEOUS NUCLEAR RIBONUCLEOPROTEIN"/>
    <property type="match status" value="1"/>
</dbReference>
<dbReference type="Ensembl" id="ENSLACT00000006262.1">
    <property type="protein sequence ID" value="ENSLACP00000006210.1"/>
    <property type="gene ID" value="ENSLACG00000005507.2"/>
</dbReference>
<dbReference type="AlphaFoldDB" id="H3A989"/>
<reference evidence="4" key="2">
    <citation type="submission" date="2025-08" db="UniProtKB">
        <authorList>
            <consortium name="Ensembl"/>
        </authorList>
    </citation>
    <scope>IDENTIFICATION</scope>
</reference>
<evidence type="ECO:0000313" key="4">
    <source>
        <dbReference type="Ensembl" id="ENSLACP00000006210.1"/>
    </source>
</evidence>
<dbReference type="InterPro" id="IPR035979">
    <property type="entry name" value="RBD_domain_sf"/>
</dbReference>
<dbReference type="GO" id="GO:0007281">
    <property type="term" value="P:germ cell development"/>
    <property type="evidence" value="ECO:0007669"/>
    <property type="project" value="InterPro"/>
</dbReference>
<proteinExistence type="predicted"/>
<dbReference type="HOGENOM" id="CLU_022960_0_0_1"/>
<dbReference type="EMBL" id="AFYH01233328">
    <property type="status" value="NOT_ANNOTATED_CDS"/>
    <property type="molecule type" value="Genomic_DNA"/>
</dbReference>
<gene>
    <name evidence="4" type="primary">DND1</name>
</gene>
<accession>H3A989</accession>
<dbReference type="InterPro" id="IPR012677">
    <property type="entry name" value="Nucleotide-bd_a/b_plait_sf"/>
</dbReference>
<keyword evidence="1 2" id="KW-0694">RNA-binding</keyword>
<evidence type="ECO:0000256" key="2">
    <source>
        <dbReference type="PROSITE-ProRule" id="PRU00176"/>
    </source>
</evidence>
<evidence type="ECO:0000313" key="5">
    <source>
        <dbReference type="Proteomes" id="UP000008672"/>
    </source>
</evidence>
<dbReference type="PROSITE" id="PS50102">
    <property type="entry name" value="RRM"/>
    <property type="match status" value="1"/>
</dbReference>
<dbReference type="InterPro" id="IPR000504">
    <property type="entry name" value="RRM_dom"/>
</dbReference>
<evidence type="ECO:0000256" key="1">
    <source>
        <dbReference type="ARBA" id="ARBA00022884"/>
    </source>
</evidence>
<dbReference type="Proteomes" id="UP000008672">
    <property type="component" value="Unassembled WGS sequence"/>
</dbReference>